<dbReference type="PANTHER" id="PTHR20941:SF1">
    <property type="entry name" value="FOLIC ACID SYNTHESIS PROTEIN FOL1"/>
    <property type="match status" value="1"/>
</dbReference>
<dbReference type="InterPro" id="IPR011005">
    <property type="entry name" value="Dihydropteroate_synth-like_sf"/>
</dbReference>
<reference evidence="13 14" key="2">
    <citation type="submission" date="2019-08" db="EMBL/GenBank/DDBJ databases">
        <authorList>
            <person name="Henke P."/>
        </authorList>
    </citation>
    <scope>NUCLEOTIDE SEQUENCE [LARGE SCALE GENOMIC DNA]</scope>
    <source>
        <strain evidence="13">Phe10_nw2017</strain>
    </source>
</reference>
<evidence type="ECO:0000313" key="13">
    <source>
        <dbReference type="EMBL" id="TWW08858.1"/>
    </source>
</evidence>
<keyword evidence="14" id="KW-1185">Reference proteome</keyword>
<dbReference type="Proteomes" id="UP000321083">
    <property type="component" value="Unassembled WGS sequence"/>
</dbReference>
<evidence type="ECO:0000256" key="7">
    <source>
        <dbReference type="ARBA" id="ARBA00022679"/>
    </source>
</evidence>
<protein>
    <recommendedName>
        <fullName evidence="6">Dihydropteroate synthase</fullName>
        <ecNumber evidence="5">2.5.1.15</ecNumber>
    </recommendedName>
    <alternativeName>
        <fullName evidence="11">Dihydropteroate pyrophosphorylase</fullName>
    </alternativeName>
</protein>
<dbReference type="Gene3D" id="3.20.20.20">
    <property type="entry name" value="Dihydropteroate synthase-like"/>
    <property type="match status" value="1"/>
</dbReference>
<evidence type="ECO:0000256" key="5">
    <source>
        <dbReference type="ARBA" id="ARBA00012458"/>
    </source>
</evidence>
<keyword evidence="7" id="KW-0808">Transferase</keyword>
<dbReference type="AlphaFoldDB" id="A0A5C6M2J6"/>
<comment type="caution">
    <text evidence="13">The sequence shown here is derived from an EMBL/GenBank/DDBJ whole genome shotgun (WGS) entry which is preliminary data.</text>
</comment>
<gene>
    <name evidence="13" type="primary">folP</name>
    <name evidence="13" type="ORF">E3A20_20120</name>
</gene>
<dbReference type="GO" id="GO:0004156">
    <property type="term" value="F:dihydropteroate synthase activity"/>
    <property type="evidence" value="ECO:0007669"/>
    <property type="project" value="UniProtKB-EC"/>
</dbReference>
<dbReference type="PROSITE" id="PS50972">
    <property type="entry name" value="PTERIN_BINDING"/>
    <property type="match status" value="1"/>
</dbReference>
<dbReference type="InterPro" id="IPR006390">
    <property type="entry name" value="DHP_synth_dom"/>
</dbReference>
<dbReference type="GO" id="GO:0046656">
    <property type="term" value="P:folic acid biosynthetic process"/>
    <property type="evidence" value="ECO:0007669"/>
    <property type="project" value="UniProtKB-KW"/>
</dbReference>
<dbReference type="FunFam" id="3.20.20.20:FF:000006">
    <property type="entry name" value="Dihydropteroate synthase"/>
    <property type="match status" value="1"/>
</dbReference>
<evidence type="ECO:0000256" key="2">
    <source>
        <dbReference type="ARBA" id="ARBA00001946"/>
    </source>
</evidence>
<comment type="pathway">
    <text evidence="3">Cofactor biosynthesis; tetrahydrofolate biosynthesis; 7,8-dihydrofolate from 2-amino-4-hydroxy-6-hydroxymethyl-7,8-dihydropteridine diphosphate and 4-aminobenzoate: step 1/2.</text>
</comment>
<reference evidence="13 14" key="1">
    <citation type="submission" date="2019-08" db="EMBL/GenBank/DDBJ databases">
        <title>100 year-old enigma solved: identification of Planctomyces bekefii, the type genus and species of the phylum Planctomycetes.</title>
        <authorList>
            <person name="Svetlana D.N."/>
            <person name="Overmann J."/>
        </authorList>
    </citation>
    <scope>NUCLEOTIDE SEQUENCE [LARGE SCALE GENOMIC DNA]</scope>
    <source>
        <strain evidence="13">Phe10_nw2017</strain>
    </source>
</reference>
<dbReference type="EC" id="2.5.1.15" evidence="5"/>
<dbReference type="SUPFAM" id="SSF51717">
    <property type="entry name" value="Dihydropteroate synthetase-like"/>
    <property type="match status" value="1"/>
</dbReference>
<dbReference type="InterPro" id="IPR000489">
    <property type="entry name" value="Pterin-binding_dom"/>
</dbReference>
<organism evidence="13 14">
    <name type="scientific">Planctomyces bekefii</name>
    <dbReference type="NCBI Taxonomy" id="1653850"/>
    <lineage>
        <taxon>Bacteria</taxon>
        <taxon>Pseudomonadati</taxon>
        <taxon>Planctomycetota</taxon>
        <taxon>Planctomycetia</taxon>
        <taxon>Planctomycetales</taxon>
        <taxon>Planctomycetaceae</taxon>
        <taxon>Planctomyces</taxon>
    </lineage>
</organism>
<evidence type="ECO:0000256" key="10">
    <source>
        <dbReference type="ARBA" id="ARBA00022909"/>
    </source>
</evidence>
<dbReference type="Pfam" id="PF00809">
    <property type="entry name" value="Pterin_bind"/>
    <property type="match status" value="1"/>
</dbReference>
<evidence type="ECO:0000259" key="12">
    <source>
        <dbReference type="PROSITE" id="PS50972"/>
    </source>
</evidence>
<sequence length="267" mass="28914">MGILNVTPDSFSDGGRFHALDLAVEQGLQLQHDGADILDIGGESTRPGATPVDLDEELRRTIPVIQRLAREVRIPISIDTTKSEVARQALAAGAEIVNDISGLTFDPQMLEVCRTTDAGICVMHIQGTPQTMQLNPSYNNVVTDVTEFLQQQVDRCLMAGIPAERMCIDPGIGFGKTAEHNLQLLQAVPQLQHSLQRPVLIGHSRKRFLARLLGREVDERLAGTIGVSIALAARGVDVLRIHDVQPIRDSLVAWQAVSGQAVSGDTP</sequence>
<evidence type="ECO:0000256" key="6">
    <source>
        <dbReference type="ARBA" id="ARBA00016919"/>
    </source>
</evidence>
<evidence type="ECO:0000256" key="1">
    <source>
        <dbReference type="ARBA" id="ARBA00000012"/>
    </source>
</evidence>
<evidence type="ECO:0000256" key="8">
    <source>
        <dbReference type="ARBA" id="ARBA00022723"/>
    </source>
</evidence>
<evidence type="ECO:0000256" key="3">
    <source>
        <dbReference type="ARBA" id="ARBA00004763"/>
    </source>
</evidence>
<evidence type="ECO:0000256" key="9">
    <source>
        <dbReference type="ARBA" id="ARBA00022842"/>
    </source>
</evidence>
<dbReference type="NCBIfam" id="TIGR01496">
    <property type="entry name" value="DHPS"/>
    <property type="match status" value="1"/>
</dbReference>
<dbReference type="InterPro" id="IPR045031">
    <property type="entry name" value="DHP_synth-like"/>
</dbReference>
<evidence type="ECO:0000256" key="11">
    <source>
        <dbReference type="ARBA" id="ARBA00030193"/>
    </source>
</evidence>
<keyword evidence="10" id="KW-0289">Folate biosynthesis</keyword>
<proteinExistence type="inferred from homology"/>
<comment type="cofactor">
    <cofactor evidence="2">
        <name>Mg(2+)</name>
        <dbReference type="ChEBI" id="CHEBI:18420"/>
    </cofactor>
</comment>
<accession>A0A5C6M2J6</accession>
<evidence type="ECO:0000256" key="4">
    <source>
        <dbReference type="ARBA" id="ARBA00009503"/>
    </source>
</evidence>
<dbReference type="EMBL" id="SRHE01000476">
    <property type="protein sequence ID" value="TWW08858.1"/>
    <property type="molecule type" value="Genomic_DNA"/>
</dbReference>
<feature type="domain" description="Pterin-binding" evidence="12">
    <location>
        <begin position="1"/>
        <end position="252"/>
    </location>
</feature>
<keyword evidence="8" id="KW-0479">Metal-binding</keyword>
<dbReference type="GO" id="GO:0046654">
    <property type="term" value="P:tetrahydrofolate biosynthetic process"/>
    <property type="evidence" value="ECO:0007669"/>
    <property type="project" value="TreeGrafter"/>
</dbReference>
<name>A0A5C6M2J6_9PLAN</name>
<comment type="catalytic activity">
    <reaction evidence="1">
        <text>(7,8-dihydropterin-6-yl)methyl diphosphate + 4-aminobenzoate = 7,8-dihydropteroate + diphosphate</text>
        <dbReference type="Rhea" id="RHEA:19949"/>
        <dbReference type="ChEBI" id="CHEBI:17836"/>
        <dbReference type="ChEBI" id="CHEBI:17839"/>
        <dbReference type="ChEBI" id="CHEBI:33019"/>
        <dbReference type="ChEBI" id="CHEBI:72950"/>
        <dbReference type="EC" id="2.5.1.15"/>
    </reaction>
</comment>
<dbReference type="PROSITE" id="PS00793">
    <property type="entry name" value="DHPS_2"/>
    <property type="match status" value="1"/>
</dbReference>
<comment type="similarity">
    <text evidence="4">Belongs to the DHPS family.</text>
</comment>
<evidence type="ECO:0000313" key="14">
    <source>
        <dbReference type="Proteomes" id="UP000321083"/>
    </source>
</evidence>
<dbReference type="GO" id="GO:0005829">
    <property type="term" value="C:cytosol"/>
    <property type="evidence" value="ECO:0007669"/>
    <property type="project" value="TreeGrafter"/>
</dbReference>
<dbReference type="PANTHER" id="PTHR20941">
    <property type="entry name" value="FOLATE SYNTHESIS PROTEINS"/>
    <property type="match status" value="1"/>
</dbReference>
<dbReference type="CDD" id="cd00739">
    <property type="entry name" value="DHPS"/>
    <property type="match status" value="1"/>
</dbReference>
<dbReference type="GO" id="GO:0046872">
    <property type="term" value="F:metal ion binding"/>
    <property type="evidence" value="ECO:0007669"/>
    <property type="project" value="UniProtKB-KW"/>
</dbReference>
<keyword evidence="9" id="KW-0460">Magnesium</keyword>